<dbReference type="InterPro" id="IPR027417">
    <property type="entry name" value="P-loop_NTPase"/>
</dbReference>
<dbReference type="InterPro" id="IPR049163">
    <property type="entry name" value="Pif1-like_2B_dom"/>
</dbReference>
<feature type="domain" description="DNA helicase Pif1-like 2B" evidence="1">
    <location>
        <begin position="248"/>
        <end position="291"/>
    </location>
</feature>
<comment type="caution">
    <text evidence="2">The sequence shown here is derived from an EMBL/GenBank/DDBJ whole genome shotgun (WGS) entry which is preliminary data.</text>
</comment>
<evidence type="ECO:0000313" key="2">
    <source>
        <dbReference type="EMBL" id="KAG1549718.1"/>
    </source>
</evidence>
<protein>
    <recommendedName>
        <fullName evidence="1">DNA helicase Pif1-like 2B domain-containing protein</fullName>
    </recommendedName>
</protein>
<name>A0A9P6YIX0_RHIOR</name>
<proteinExistence type="predicted"/>
<dbReference type="OrthoDB" id="3691720at2759"/>
<accession>A0A9P6YIX0</accession>
<reference evidence="2" key="1">
    <citation type="journal article" date="2020" name="Microb. Genom.">
        <title>Genetic diversity of clinical and environmental Mucorales isolates obtained from an investigation of mucormycosis cases among solid organ transplant recipients.</title>
        <authorList>
            <person name="Nguyen M.H."/>
            <person name="Kaul D."/>
            <person name="Muto C."/>
            <person name="Cheng S.J."/>
            <person name="Richter R.A."/>
            <person name="Bruno V.M."/>
            <person name="Liu G."/>
            <person name="Beyhan S."/>
            <person name="Sundermann A.J."/>
            <person name="Mounaud S."/>
            <person name="Pasculle A.W."/>
            <person name="Nierman W.C."/>
            <person name="Driscoll E."/>
            <person name="Cumbie R."/>
            <person name="Clancy C.J."/>
            <person name="Dupont C.L."/>
        </authorList>
    </citation>
    <scope>NUCLEOTIDE SEQUENCE</scope>
    <source>
        <strain evidence="2">GL16</strain>
    </source>
</reference>
<dbReference type="Proteomes" id="UP000717996">
    <property type="component" value="Unassembled WGS sequence"/>
</dbReference>
<dbReference type="EMBL" id="JAANIT010000263">
    <property type="protein sequence ID" value="KAG1549718.1"/>
    <property type="molecule type" value="Genomic_DNA"/>
</dbReference>
<dbReference type="PANTHER" id="PTHR10492">
    <property type="match status" value="1"/>
</dbReference>
<dbReference type="Pfam" id="PF21530">
    <property type="entry name" value="Pif1_2B_dom"/>
    <property type="match status" value="1"/>
</dbReference>
<gene>
    <name evidence="2" type="ORF">G6F51_002888</name>
</gene>
<sequence length="407" mass="45445">MCVLTIKATYASEDDAYDSSSTDNQNMSTEEFDIANHLNEGKTQFKLFAGSSLLNLDDERLTGLVNEETLQEIKDDTILPPFKLSEATTTLLAKIGGSVPSSRKLRSIIRKSIGENNDSDLMEMYGINFIETLSNHFPIDQSFSQWIGSLSYNSLLNGKIFLPRYIAQYHSLTTFVDSIYPKDIMEQTLDPEFFQERTIIASKNDLVDEINRYVLDQLPGNKISLFSVDRVTQEDSTGSEGRQMPTKYLQSLSPDGLPPSVLELKVGMSVMILRNINLEKGLCNGTRVTVLSIGEFLLKVKLPGVDGRVEVIPRFTLSTLENEYPFTLTRNQFPVRPSFAMTINKSQGQSLKIVGADLRLPVLTHGQLYVALSRVTSVSGLSVLLVQKNDVNSTKTENIVYLEILLC</sequence>
<organism evidence="2 3">
    <name type="scientific">Rhizopus oryzae</name>
    <name type="common">Mucormycosis agent</name>
    <name type="synonym">Rhizopus arrhizus var. delemar</name>
    <dbReference type="NCBI Taxonomy" id="64495"/>
    <lineage>
        <taxon>Eukaryota</taxon>
        <taxon>Fungi</taxon>
        <taxon>Fungi incertae sedis</taxon>
        <taxon>Mucoromycota</taxon>
        <taxon>Mucoromycotina</taxon>
        <taxon>Mucoromycetes</taxon>
        <taxon>Mucorales</taxon>
        <taxon>Mucorineae</taxon>
        <taxon>Rhizopodaceae</taxon>
        <taxon>Rhizopus</taxon>
    </lineage>
</organism>
<evidence type="ECO:0000259" key="1">
    <source>
        <dbReference type="Pfam" id="PF21530"/>
    </source>
</evidence>
<evidence type="ECO:0000313" key="3">
    <source>
        <dbReference type="Proteomes" id="UP000717996"/>
    </source>
</evidence>
<dbReference type="SUPFAM" id="SSF52540">
    <property type="entry name" value="P-loop containing nucleoside triphosphate hydrolases"/>
    <property type="match status" value="1"/>
</dbReference>
<dbReference type="AlphaFoldDB" id="A0A9P6YIX0"/>
<dbReference type="PANTHER" id="PTHR10492:SF57">
    <property type="entry name" value="ATP-DEPENDENT DNA HELICASE"/>
    <property type="match status" value="1"/>
</dbReference>
<dbReference type="CDD" id="cd18809">
    <property type="entry name" value="SF1_C_RecD"/>
    <property type="match status" value="1"/>
</dbReference>